<feature type="domain" description="Nitroreductase" evidence="6">
    <location>
        <begin position="6"/>
        <end position="59"/>
    </location>
</feature>
<keyword evidence="5" id="KW-0560">Oxidoreductase</keyword>
<evidence type="ECO:0000256" key="1">
    <source>
        <dbReference type="ARBA" id="ARBA00001917"/>
    </source>
</evidence>
<dbReference type="AlphaFoldDB" id="A0A0W8E7G8"/>
<dbReference type="SUPFAM" id="SSF55469">
    <property type="entry name" value="FMN-dependent nitroreductase-like"/>
    <property type="match status" value="1"/>
</dbReference>
<dbReference type="PANTHER" id="PTHR43673">
    <property type="entry name" value="NAD(P)H NITROREDUCTASE YDGI-RELATED"/>
    <property type="match status" value="1"/>
</dbReference>
<feature type="domain" description="Nitroreductase" evidence="6">
    <location>
        <begin position="65"/>
        <end position="149"/>
    </location>
</feature>
<keyword evidence="3" id="KW-0285">Flavoprotein</keyword>
<evidence type="ECO:0000259" key="6">
    <source>
        <dbReference type="Pfam" id="PF00881"/>
    </source>
</evidence>
<accession>A0A0W8E7G8</accession>
<reference evidence="7" key="1">
    <citation type="journal article" date="2015" name="Proc. Natl. Acad. Sci. U.S.A.">
        <title>Networks of energetic and metabolic interactions define dynamics in microbial communities.</title>
        <authorList>
            <person name="Embree M."/>
            <person name="Liu J.K."/>
            <person name="Al-Bassam M.M."/>
            <person name="Zengler K."/>
        </authorList>
    </citation>
    <scope>NUCLEOTIDE SEQUENCE</scope>
</reference>
<protein>
    <submittedName>
        <fullName evidence="7">Nitroreductase family protein</fullName>
    </submittedName>
</protein>
<name>A0A0W8E7G8_9ZZZZ</name>
<dbReference type="InterPro" id="IPR029479">
    <property type="entry name" value="Nitroreductase"/>
</dbReference>
<evidence type="ECO:0000256" key="3">
    <source>
        <dbReference type="ARBA" id="ARBA00022630"/>
    </source>
</evidence>
<comment type="caution">
    <text evidence="7">The sequence shown here is derived from an EMBL/GenBank/DDBJ whole genome shotgun (WGS) entry which is preliminary data.</text>
</comment>
<dbReference type="EMBL" id="LNQE01001845">
    <property type="protein sequence ID" value="KUG04576.1"/>
    <property type="molecule type" value="Genomic_DNA"/>
</dbReference>
<dbReference type="PANTHER" id="PTHR43673:SF2">
    <property type="entry name" value="NITROREDUCTASE"/>
    <property type="match status" value="1"/>
</dbReference>
<dbReference type="GO" id="GO:0016491">
    <property type="term" value="F:oxidoreductase activity"/>
    <property type="evidence" value="ECO:0007669"/>
    <property type="project" value="UniProtKB-KW"/>
</dbReference>
<organism evidence="7">
    <name type="scientific">hydrocarbon metagenome</name>
    <dbReference type="NCBI Taxonomy" id="938273"/>
    <lineage>
        <taxon>unclassified sequences</taxon>
        <taxon>metagenomes</taxon>
        <taxon>ecological metagenomes</taxon>
    </lineage>
</organism>
<evidence type="ECO:0000256" key="5">
    <source>
        <dbReference type="ARBA" id="ARBA00023002"/>
    </source>
</evidence>
<evidence type="ECO:0000256" key="2">
    <source>
        <dbReference type="ARBA" id="ARBA00007118"/>
    </source>
</evidence>
<evidence type="ECO:0000313" key="7">
    <source>
        <dbReference type="EMBL" id="KUG04576.1"/>
    </source>
</evidence>
<comment type="cofactor">
    <cofactor evidence="1">
        <name>FMN</name>
        <dbReference type="ChEBI" id="CHEBI:58210"/>
    </cofactor>
</comment>
<comment type="similarity">
    <text evidence="2">Belongs to the nitroreductase family.</text>
</comment>
<dbReference type="CDD" id="cd02151">
    <property type="entry name" value="nitroreductase"/>
    <property type="match status" value="1"/>
</dbReference>
<evidence type="ECO:0000256" key="4">
    <source>
        <dbReference type="ARBA" id="ARBA00022643"/>
    </source>
</evidence>
<dbReference type="Pfam" id="PF00881">
    <property type="entry name" value="Nitroreductase"/>
    <property type="match status" value="2"/>
</dbReference>
<proteinExistence type="inferred from homology"/>
<sequence>MLDILSRRRSIRKYREDKIEQDKIDQLIKAALLAPTSRNLKPWEFIVVEDKDLLKQLAKCKKHGSAFLEGAALGIVVLADPEKCDVWIEDTSIASIIVHLMAESMGLGSCWIQIRERWYDAGTTAEDYVKDSLKIPHQYKVESIISVGYPAEQKPPRSESELPYGKVHMNAFGG</sequence>
<dbReference type="InterPro" id="IPR000415">
    <property type="entry name" value="Nitroreductase-like"/>
</dbReference>
<gene>
    <name evidence="7" type="ORF">ASZ90_018068</name>
</gene>
<dbReference type="Gene3D" id="3.40.109.10">
    <property type="entry name" value="NADH Oxidase"/>
    <property type="match status" value="1"/>
</dbReference>
<keyword evidence="4" id="KW-0288">FMN</keyword>